<dbReference type="InterPro" id="IPR017985">
    <property type="entry name" value="MeTrfase_CN4_CS"/>
</dbReference>
<dbReference type="SUPFAM" id="SSF53335">
    <property type="entry name" value="S-adenosyl-L-methionine-dependent methyltransferases"/>
    <property type="match status" value="1"/>
</dbReference>
<evidence type="ECO:0000256" key="7">
    <source>
        <dbReference type="ARBA" id="ARBA00023125"/>
    </source>
</evidence>
<dbReference type="PRINTS" id="PR00508">
    <property type="entry name" value="S21N4MTFRASE"/>
</dbReference>
<sequence>EPYYTTDYGTAYLGDALELIKKLPDTSINLIMTSPPFALTTKKAYGNADSGKYIEWFKPFAHEFWRVLKEDGSLVIHLGGSWDKGRPTRSLYHFELLLDLCRNGHDARFYFAQDFYWFNYAKLPLPAEWVTVQRIRAKDAVDPIWWLSKSPFPKADNRQVLNPYSEKTDNLLKLKQGHRGPSGHNSSLKFKRKLDGAIPPNLLYIANSESNSQYLCSCRKVGIRPHPARYPVGLPKFFIEFLTDQDDIVLDPFGGSNATGEAAERTNRNWICFELREEYLKGSKYRFQLPEEIKDN</sequence>
<dbReference type="EMBL" id="BART01007606">
    <property type="protein sequence ID" value="GAG60379.1"/>
    <property type="molecule type" value="Genomic_DNA"/>
</dbReference>
<organism evidence="10">
    <name type="scientific">marine sediment metagenome</name>
    <dbReference type="NCBI Taxonomy" id="412755"/>
    <lineage>
        <taxon>unclassified sequences</taxon>
        <taxon>metagenomes</taxon>
        <taxon>ecological metagenomes</taxon>
    </lineage>
</organism>
<dbReference type="EC" id="2.1.1.113" evidence="2"/>
<dbReference type="GO" id="GO:0008170">
    <property type="term" value="F:N-methyltransferase activity"/>
    <property type="evidence" value="ECO:0007669"/>
    <property type="project" value="InterPro"/>
</dbReference>
<keyword evidence="3" id="KW-0489">Methyltransferase</keyword>
<comment type="catalytic activity">
    <reaction evidence="8">
        <text>a 2'-deoxycytidine in DNA + S-adenosyl-L-methionine = an N(4)-methyl-2'-deoxycytidine in DNA + S-adenosyl-L-homocysteine + H(+)</text>
        <dbReference type="Rhea" id="RHEA:16857"/>
        <dbReference type="Rhea" id="RHEA-COMP:11369"/>
        <dbReference type="Rhea" id="RHEA-COMP:13674"/>
        <dbReference type="ChEBI" id="CHEBI:15378"/>
        <dbReference type="ChEBI" id="CHEBI:57856"/>
        <dbReference type="ChEBI" id="CHEBI:59789"/>
        <dbReference type="ChEBI" id="CHEBI:85452"/>
        <dbReference type="ChEBI" id="CHEBI:137933"/>
        <dbReference type="EC" id="2.1.1.113"/>
    </reaction>
</comment>
<evidence type="ECO:0000256" key="8">
    <source>
        <dbReference type="ARBA" id="ARBA00049120"/>
    </source>
</evidence>
<keyword evidence="7" id="KW-0238">DNA-binding</keyword>
<evidence type="ECO:0000256" key="6">
    <source>
        <dbReference type="ARBA" id="ARBA00022747"/>
    </source>
</evidence>
<evidence type="ECO:0000313" key="10">
    <source>
        <dbReference type="EMBL" id="GAG60379.1"/>
    </source>
</evidence>
<protein>
    <recommendedName>
        <fullName evidence="2">site-specific DNA-methyltransferase (cytosine-N(4)-specific)</fullName>
        <ecNumber evidence="2">2.1.1.113</ecNumber>
    </recommendedName>
</protein>
<dbReference type="Pfam" id="PF01555">
    <property type="entry name" value="N6_N4_Mtase"/>
    <property type="match status" value="1"/>
</dbReference>
<dbReference type="GO" id="GO:0003677">
    <property type="term" value="F:DNA binding"/>
    <property type="evidence" value="ECO:0007669"/>
    <property type="project" value="UniProtKB-KW"/>
</dbReference>
<evidence type="ECO:0000256" key="1">
    <source>
        <dbReference type="ARBA" id="ARBA00010203"/>
    </source>
</evidence>
<feature type="non-terminal residue" evidence="10">
    <location>
        <position position="1"/>
    </location>
</feature>
<feature type="domain" description="DNA methylase N-4/N-6" evidence="9">
    <location>
        <begin position="28"/>
        <end position="282"/>
    </location>
</feature>
<reference evidence="10" key="1">
    <citation type="journal article" date="2014" name="Front. Microbiol.">
        <title>High frequency of phylogenetically diverse reductive dehalogenase-homologous genes in deep subseafloor sedimentary metagenomes.</title>
        <authorList>
            <person name="Kawai M."/>
            <person name="Futagami T."/>
            <person name="Toyoda A."/>
            <person name="Takaki Y."/>
            <person name="Nishi S."/>
            <person name="Hori S."/>
            <person name="Arai W."/>
            <person name="Tsubouchi T."/>
            <person name="Morono Y."/>
            <person name="Uchiyama I."/>
            <person name="Ito T."/>
            <person name="Fujiyama A."/>
            <person name="Inagaki F."/>
            <person name="Takami H."/>
        </authorList>
    </citation>
    <scope>NUCLEOTIDE SEQUENCE</scope>
    <source>
        <strain evidence="10">Expedition CK06-06</strain>
    </source>
</reference>
<keyword evidence="5" id="KW-0949">S-adenosyl-L-methionine</keyword>
<keyword evidence="6" id="KW-0680">Restriction system</keyword>
<dbReference type="GO" id="GO:0015667">
    <property type="term" value="F:site-specific DNA-methyltransferase (cytosine-N4-specific) activity"/>
    <property type="evidence" value="ECO:0007669"/>
    <property type="project" value="UniProtKB-EC"/>
</dbReference>
<dbReference type="InterPro" id="IPR001091">
    <property type="entry name" value="RM_Methyltransferase"/>
</dbReference>
<evidence type="ECO:0000256" key="5">
    <source>
        <dbReference type="ARBA" id="ARBA00022691"/>
    </source>
</evidence>
<evidence type="ECO:0000256" key="4">
    <source>
        <dbReference type="ARBA" id="ARBA00022679"/>
    </source>
</evidence>
<evidence type="ECO:0000259" key="9">
    <source>
        <dbReference type="Pfam" id="PF01555"/>
    </source>
</evidence>
<evidence type="ECO:0000256" key="3">
    <source>
        <dbReference type="ARBA" id="ARBA00022603"/>
    </source>
</evidence>
<proteinExistence type="inferred from homology"/>
<keyword evidence="4" id="KW-0808">Transferase</keyword>
<dbReference type="Gene3D" id="3.40.50.150">
    <property type="entry name" value="Vaccinia Virus protein VP39"/>
    <property type="match status" value="1"/>
</dbReference>
<comment type="caution">
    <text evidence="10">The sequence shown here is derived from an EMBL/GenBank/DDBJ whole genome shotgun (WGS) entry which is preliminary data.</text>
</comment>
<dbReference type="InterPro" id="IPR029063">
    <property type="entry name" value="SAM-dependent_MTases_sf"/>
</dbReference>
<dbReference type="PROSITE" id="PS00093">
    <property type="entry name" value="N4_MTASE"/>
    <property type="match status" value="1"/>
</dbReference>
<gene>
    <name evidence="10" type="ORF">S01H4_17283</name>
</gene>
<evidence type="ECO:0000256" key="2">
    <source>
        <dbReference type="ARBA" id="ARBA00012185"/>
    </source>
</evidence>
<dbReference type="GO" id="GO:0009307">
    <property type="term" value="P:DNA restriction-modification system"/>
    <property type="evidence" value="ECO:0007669"/>
    <property type="project" value="UniProtKB-KW"/>
</dbReference>
<dbReference type="AlphaFoldDB" id="X0YUP0"/>
<accession>X0YUP0</accession>
<dbReference type="InterPro" id="IPR002941">
    <property type="entry name" value="DNA_methylase_N4/N6"/>
</dbReference>
<name>X0YUP0_9ZZZZ</name>
<comment type="similarity">
    <text evidence="1">Belongs to the N(4)/N(6)-methyltransferase family. N(4) subfamily.</text>
</comment>
<dbReference type="GO" id="GO:0032259">
    <property type="term" value="P:methylation"/>
    <property type="evidence" value="ECO:0007669"/>
    <property type="project" value="UniProtKB-KW"/>
</dbReference>